<protein>
    <submittedName>
        <fullName evidence="4">Hematopoietic SH2 domain-containing protein homolog</fullName>
    </submittedName>
</protein>
<accession>A0A4W3JX07</accession>
<keyword evidence="5" id="KW-1185">Reference proteome</keyword>
<dbReference type="InParanoid" id="A0A4W3JX07"/>
<dbReference type="Pfam" id="PF00017">
    <property type="entry name" value="SH2"/>
    <property type="match status" value="1"/>
</dbReference>
<dbReference type="PRINTS" id="PR00401">
    <property type="entry name" value="SH2DOMAIN"/>
</dbReference>
<reference evidence="5" key="2">
    <citation type="journal article" date="2007" name="PLoS Biol.">
        <title>Survey sequencing and comparative analysis of the elephant shark (Callorhinchus milii) genome.</title>
        <authorList>
            <person name="Venkatesh B."/>
            <person name="Kirkness E.F."/>
            <person name="Loh Y.H."/>
            <person name="Halpern A.L."/>
            <person name="Lee A.P."/>
            <person name="Johnson J."/>
            <person name="Dandona N."/>
            <person name="Viswanathan L.D."/>
            <person name="Tay A."/>
            <person name="Venter J.C."/>
            <person name="Strausberg R.L."/>
            <person name="Brenner S."/>
        </authorList>
    </citation>
    <scope>NUCLEOTIDE SEQUENCE [LARGE SCALE GENOMIC DNA]</scope>
</reference>
<dbReference type="SUPFAM" id="SSF55550">
    <property type="entry name" value="SH2 domain"/>
    <property type="match status" value="1"/>
</dbReference>
<dbReference type="Ensembl" id="ENSCMIT00000043352.1">
    <property type="protein sequence ID" value="ENSCMIP00000042733.1"/>
    <property type="gene ID" value="ENSCMIG00000017764.1"/>
</dbReference>
<dbReference type="SMART" id="SM00252">
    <property type="entry name" value="SH2"/>
    <property type="match status" value="1"/>
</dbReference>
<reference evidence="4" key="5">
    <citation type="submission" date="2025-09" db="UniProtKB">
        <authorList>
            <consortium name="Ensembl"/>
        </authorList>
    </citation>
    <scope>IDENTIFICATION</scope>
</reference>
<reference evidence="5" key="3">
    <citation type="journal article" date="2014" name="Nature">
        <title>Elephant shark genome provides unique insights into gnathostome evolution.</title>
        <authorList>
            <consortium name="International Elephant Shark Genome Sequencing Consortium"/>
            <person name="Venkatesh B."/>
            <person name="Lee A.P."/>
            <person name="Ravi V."/>
            <person name="Maurya A.K."/>
            <person name="Lian M.M."/>
            <person name="Swann J.B."/>
            <person name="Ohta Y."/>
            <person name="Flajnik M.F."/>
            <person name="Sutoh Y."/>
            <person name="Kasahara M."/>
            <person name="Hoon S."/>
            <person name="Gangu V."/>
            <person name="Roy S.W."/>
            <person name="Irimia M."/>
            <person name="Korzh V."/>
            <person name="Kondrychyn I."/>
            <person name="Lim Z.W."/>
            <person name="Tay B.H."/>
            <person name="Tohari S."/>
            <person name="Kong K.W."/>
            <person name="Ho S."/>
            <person name="Lorente-Galdos B."/>
            <person name="Quilez J."/>
            <person name="Marques-Bonet T."/>
            <person name="Raney B.J."/>
            <person name="Ingham P.W."/>
            <person name="Tay A."/>
            <person name="Hillier L.W."/>
            <person name="Minx P."/>
            <person name="Boehm T."/>
            <person name="Wilson R.K."/>
            <person name="Brenner S."/>
            <person name="Warren W.C."/>
        </authorList>
    </citation>
    <scope>NUCLEOTIDE SEQUENCE [LARGE SCALE GENOMIC DNA]</scope>
</reference>
<reference evidence="4" key="4">
    <citation type="submission" date="2025-08" db="UniProtKB">
        <authorList>
            <consortium name="Ensembl"/>
        </authorList>
    </citation>
    <scope>IDENTIFICATION</scope>
</reference>
<dbReference type="GO" id="GO:0005737">
    <property type="term" value="C:cytoplasm"/>
    <property type="evidence" value="ECO:0007669"/>
    <property type="project" value="TreeGrafter"/>
</dbReference>
<dbReference type="InterPro" id="IPR000980">
    <property type="entry name" value="SH2"/>
</dbReference>
<dbReference type="AlphaFoldDB" id="A0A4W3JX07"/>
<name>A0A4W3JX07_CALMI</name>
<reference evidence="5" key="1">
    <citation type="journal article" date="2006" name="Science">
        <title>Ancient noncoding elements conserved in the human genome.</title>
        <authorList>
            <person name="Venkatesh B."/>
            <person name="Kirkness E.F."/>
            <person name="Loh Y.H."/>
            <person name="Halpern A.L."/>
            <person name="Lee A.P."/>
            <person name="Johnson J."/>
            <person name="Dandona N."/>
            <person name="Viswanathan L.D."/>
            <person name="Tay A."/>
            <person name="Venter J.C."/>
            <person name="Strausberg R.L."/>
            <person name="Brenner S."/>
        </authorList>
    </citation>
    <scope>NUCLEOTIDE SEQUENCE [LARGE SCALE GENOMIC DNA]</scope>
</reference>
<dbReference type="OMA" id="ARCIISG"/>
<organism evidence="4 5">
    <name type="scientific">Callorhinchus milii</name>
    <name type="common">Ghost shark</name>
    <dbReference type="NCBI Taxonomy" id="7868"/>
    <lineage>
        <taxon>Eukaryota</taxon>
        <taxon>Metazoa</taxon>
        <taxon>Chordata</taxon>
        <taxon>Craniata</taxon>
        <taxon>Vertebrata</taxon>
        <taxon>Chondrichthyes</taxon>
        <taxon>Holocephali</taxon>
        <taxon>Chimaeriformes</taxon>
        <taxon>Callorhinchidae</taxon>
        <taxon>Callorhinchus</taxon>
    </lineage>
</organism>
<proteinExistence type="predicted"/>
<dbReference type="PANTHER" id="PTHR14388">
    <property type="entry name" value="T CELL-SPECIFIC ADAPTER PROTEIN TSAD"/>
    <property type="match status" value="1"/>
</dbReference>
<dbReference type="Gene3D" id="3.30.505.10">
    <property type="entry name" value="SH2 domain"/>
    <property type="match status" value="1"/>
</dbReference>
<dbReference type="PANTHER" id="PTHR14388:SF3">
    <property type="entry name" value="HEMATOPOIETIC SH2 DOMAIN-CONTAINING PROTEIN"/>
    <property type="match status" value="1"/>
</dbReference>
<evidence type="ECO:0000256" key="1">
    <source>
        <dbReference type="ARBA" id="ARBA00022999"/>
    </source>
</evidence>
<evidence type="ECO:0000313" key="4">
    <source>
        <dbReference type="Ensembl" id="ENSCMIP00000042733.1"/>
    </source>
</evidence>
<keyword evidence="1 2" id="KW-0727">SH2 domain</keyword>
<evidence type="ECO:0000313" key="5">
    <source>
        <dbReference type="Proteomes" id="UP000314986"/>
    </source>
</evidence>
<dbReference type="GeneTree" id="ENSGT00940000161678"/>
<evidence type="ECO:0000256" key="2">
    <source>
        <dbReference type="PROSITE-ProRule" id="PRU00191"/>
    </source>
</evidence>
<feature type="domain" description="SH2" evidence="3">
    <location>
        <begin position="34"/>
        <end position="135"/>
    </location>
</feature>
<sequence>MARSEMRLSGNPAGDGFAEGQAIQGMSTHHLPEWLHGNISRRHAEELLQDKPLGCFLVRFSESRNGYTFCPLNLGVVLFLLRGPVQFRHFMIDVMPDARCIISGETRVHRSLQELVSFHTHVPIRPYDEYLTVPCGQTRSGEPCSLSPALGKERLTSPSGCFSAANIAPLSPSSASPAAAKPLLLPKPLKFQAGTLVPPPLPSRKGLVVSPGAQLDPTIPSRVPVAASDDSRGPVKKLYPSLQSELRALLQGNQIPTPKAVSVTVSFANFSLLPHRVPTFLLPPSPKA</sequence>
<dbReference type="Proteomes" id="UP000314986">
    <property type="component" value="Unassembled WGS sequence"/>
</dbReference>
<dbReference type="InterPro" id="IPR036860">
    <property type="entry name" value="SH2_dom_sf"/>
</dbReference>
<dbReference type="PROSITE" id="PS50001">
    <property type="entry name" value="SH2"/>
    <property type="match status" value="1"/>
</dbReference>
<evidence type="ECO:0000259" key="3">
    <source>
        <dbReference type="PROSITE" id="PS50001"/>
    </source>
</evidence>